<comment type="caution">
    <text evidence="3">The sequence shown here is derived from an EMBL/GenBank/DDBJ whole genome shotgun (WGS) entry which is preliminary data.</text>
</comment>
<evidence type="ECO:0000256" key="2">
    <source>
        <dbReference type="SAM" id="SignalP"/>
    </source>
</evidence>
<reference evidence="3 4" key="1">
    <citation type="journal article" date="2020" name="Science">
        <title>Unexpected conservation and global transmission of agrobacterial virulence plasmids.</title>
        <authorList>
            <person name="Weisberg A.J."/>
            <person name="Davis E.W. 2nd"/>
            <person name="Tabima J."/>
            <person name="Belcher M.S."/>
            <person name="Miller M."/>
            <person name="Kuo C.H."/>
            <person name="Loper J.E."/>
            <person name="Grunwald N.J."/>
            <person name="Putnam M.L."/>
            <person name="Chang J.H."/>
        </authorList>
    </citation>
    <scope>NUCLEOTIDE SEQUENCE [LARGE SCALE GENOMIC DNA]</scope>
    <source>
        <strain evidence="3 4">A19/93</strain>
    </source>
</reference>
<name>A0ABX2JER5_9HYPH</name>
<sequence length="110" mass="11846">MQQTRKIGRLMLAIMSLLMVLNLIAMSSASAHGHTVCPTMHSSDHSDRPHPDSPSTSVCCSVASCCPLLPTLMMPVVAPAPERTPYATVEVDTALLLVRAIDPPPRRGWT</sequence>
<accession>A0ABX2JER5</accession>
<feature type="signal peptide" evidence="2">
    <location>
        <begin position="1"/>
        <end position="31"/>
    </location>
</feature>
<evidence type="ECO:0008006" key="5">
    <source>
        <dbReference type="Google" id="ProtNLM"/>
    </source>
</evidence>
<dbReference type="RefSeq" id="WP_174003509.1">
    <property type="nucleotide sequence ID" value="NZ_JAAMCN010000019.1"/>
</dbReference>
<evidence type="ECO:0000313" key="4">
    <source>
        <dbReference type="Proteomes" id="UP000822331"/>
    </source>
</evidence>
<feature type="region of interest" description="Disordered" evidence="1">
    <location>
        <begin position="35"/>
        <end position="56"/>
    </location>
</feature>
<gene>
    <name evidence="3" type="ORF">G6L72_22885</name>
</gene>
<feature type="compositionally biased region" description="Basic and acidic residues" evidence="1">
    <location>
        <begin position="42"/>
        <end position="51"/>
    </location>
</feature>
<dbReference type="EMBL" id="JAAMCP010000015">
    <property type="protein sequence ID" value="NTF39552.1"/>
    <property type="molecule type" value="Genomic_DNA"/>
</dbReference>
<dbReference type="Proteomes" id="UP000822331">
    <property type="component" value="Unassembled WGS sequence"/>
</dbReference>
<evidence type="ECO:0000256" key="1">
    <source>
        <dbReference type="SAM" id="MobiDB-lite"/>
    </source>
</evidence>
<feature type="chain" id="PRO_5046482951" description="DUF2946 domain-containing protein" evidence="2">
    <location>
        <begin position="32"/>
        <end position="110"/>
    </location>
</feature>
<proteinExistence type="predicted"/>
<protein>
    <recommendedName>
        <fullName evidence="5">DUF2946 domain-containing protein</fullName>
    </recommendedName>
</protein>
<keyword evidence="2" id="KW-0732">Signal</keyword>
<evidence type="ECO:0000313" key="3">
    <source>
        <dbReference type="EMBL" id="NTF39552.1"/>
    </source>
</evidence>
<keyword evidence="4" id="KW-1185">Reference proteome</keyword>
<organism evidence="3 4">
    <name type="scientific">Agrobacterium rubi</name>
    <dbReference type="NCBI Taxonomy" id="28099"/>
    <lineage>
        <taxon>Bacteria</taxon>
        <taxon>Pseudomonadati</taxon>
        <taxon>Pseudomonadota</taxon>
        <taxon>Alphaproteobacteria</taxon>
        <taxon>Hyphomicrobiales</taxon>
        <taxon>Rhizobiaceae</taxon>
        <taxon>Rhizobium/Agrobacterium group</taxon>
        <taxon>Agrobacterium</taxon>
    </lineage>
</organism>